<sequence length="366" mass="39122">MSTGGIITVTGGIHAGATVLLSDAHDMAIGNGEDADFVLVDDGIAARHAIICLNGNLLRLTAHHDGVRVFGHALAPGKTTVLRQGASFTVGDAQIQFSGRDLLTPAAVRSAELAWMMAHAPLAYVAKRWALASRGVKLMLMLVLMSAGAGAIWQTYGPRDVESGTPKLDGAFRFVTVHEDPKTHAYIYDGYVSTSPDLATLAAIVRRDTCASVMRVVVVDQMKEQLADFLTRYYRGAQIRPGAPGAFTVIPPAEEGYLLPESWDYARVARLAYESINGLRDLGFEGHVSDSGLVRAPLGAIGMNLARSAHGTWLVDTRGARYFIGAQLPLGRITGISGCTVKIVRNDDGTRYELSAQGDEGNKKCN</sequence>
<reference evidence="1 2" key="1">
    <citation type="journal article" date="2024" name="Chem. Sci.">
        <title>Discovery of megapolipeptins by genome mining of a Burkholderiales bacteria collection.</title>
        <authorList>
            <person name="Paulo B.S."/>
            <person name="Recchia M.J.J."/>
            <person name="Lee S."/>
            <person name="Fergusson C.H."/>
            <person name="Romanowski S.B."/>
            <person name="Hernandez A."/>
            <person name="Krull N."/>
            <person name="Liu D.Y."/>
            <person name="Cavanagh H."/>
            <person name="Bos A."/>
            <person name="Gray C.A."/>
            <person name="Murphy B.T."/>
            <person name="Linington R.G."/>
            <person name="Eustaquio A.S."/>
        </authorList>
    </citation>
    <scope>NUCLEOTIDE SEQUENCE [LARGE SCALE GENOMIC DNA]</scope>
    <source>
        <strain evidence="1 2">RL18-126-BIB-B</strain>
    </source>
</reference>
<protein>
    <submittedName>
        <fullName evidence="1">FHA domain-containing protein</fullName>
    </submittedName>
</protein>
<accession>A0ACC7N8Q9</accession>
<keyword evidence="2" id="KW-1185">Reference proteome</keyword>
<comment type="caution">
    <text evidence="1">The sequence shown here is derived from an EMBL/GenBank/DDBJ whole genome shotgun (WGS) entry which is preliminary data.</text>
</comment>
<gene>
    <name evidence="1" type="ORF">PQR01_10355</name>
</gene>
<proteinExistence type="predicted"/>
<evidence type="ECO:0000313" key="1">
    <source>
        <dbReference type="EMBL" id="MFM0103862.1"/>
    </source>
</evidence>
<evidence type="ECO:0000313" key="2">
    <source>
        <dbReference type="Proteomes" id="UP001629235"/>
    </source>
</evidence>
<dbReference type="Proteomes" id="UP001629235">
    <property type="component" value="Unassembled WGS sequence"/>
</dbReference>
<name>A0ACC7N8Q9_9BURK</name>
<organism evidence="1 2">
    <name type="scientific">Paraburkholderia rhynchosiae</name>
    <dbReference type="NCBI Taxonomy" id="487049"/>
    <lineage>
        <taxon>Bacteria</taxon>
        <taxon>Pseudomonadati</taxon>
        <taxon>Pseudomonadota</taxon>
        <taxon>Betaproteobacteria</taxon>
        <taxon>Burkholderiales</taxon>
        <taxon>Burkholderiaceae</taxon>
        <taxon>Paraburkholderia</taxon>
    </lineage>
</organism>
<dbReference type="EMBL" id="JAQQDW010000015">
    <property type="protein sequence ID" value="MFM0103862.1"/>
    <property type="molecule type" value="Genomic_DNA"/>
</dbReference>